<dbReference type="PROSITE" id="PS51257">
    <property type="entry name" value="PROKAR_LIPOPROTEIN"/>
    <property type="match status" value="1"/>
</dbReference>
<name>A0A930YHR8_9ACTN</name>
<evidence type="ECO:0008006" key="4">
    <source>
        <dbReference type="Google" id="ProtNLM"/>
    </source>
</evidence>
<dbReference type="Proteomes" id="UP000660668">
    <property type="component" value="Unassembled WGS sequence"/>
</dbReference>
<dbReference type="AlphaFoldDB" id="A0A930YHR8"/>
<keyword evidence="3" id="KW-1185">Reference proteome</keyword>
<reference evidence="2" key="1">
    <citation type="submission" date="2020-11" db="EMBL/GenBank/DDBJ databases">
        <title>Nocardioides cynanchi sp. nov., isolated from soil of rhizosphere of Cynanchum wilfordii.</title>
        <authorList>
            <person name="Lee J.-S."/>
            <person name="Suh M.K."/>
            <person name="Kim J.-S."/>
        </authorList>
    </citation>
    <scope>NUCLEOTIDE SEQUENCE</scope>
    <source>
        <strain evidence="2">KCTC 19276</strain>
    </source>
</reference>
<gene>
    <name evidence="2" type="ORF">ISU10_14335</name>
</gene>
<proteinExistence type="predicted"/>
<evidence type="ECO:0000313" key="2">
    <source>
        <dbReference type="EMBL" id="MBF4768941.1"/>
    </source>
</evidence>
<comment type="caution">
    <text evidence="2">The sequence shown here is derived from an EMBL/GenBank/DDBJ whole genome shotgun (WGS) entry which is preliminary data.</text>
</comment>
<dbReference type="RefSeq" id="WP_194697094.1">
    <property type="nucleotide sequence ID" value="NZ_JADKPO010000019.1"/>
</dbReference>
<protein>
    <recommendedName>
        <fullName evidence="4">DUF4439 domain-containing protein</fullName>
    </recommendedName>
</protein>
<accession>A0A930YHR8</accession>
<evidence type="ECO:0000256" key="1">
    <source>
        <dbReference type="SAM" id="MobiDB-lite"/>
    </source>
</evidence>
<sequence length="173" mass="17642">MRSTRRAALTTAGVATLSLAGCSRQGQRSTSSPTSTAGSTASATSTSSADPGSQPSQADPDLKALDRAHALSAVLLADLRVSRPAIDTGGRLARIHADHLEAIRTSAPDTTETPFPTPGRRLTAGRLRARELAAQKELARLARSAQSGAVARLLASMSAGIAAGLVPRGGVPR</sequence>
<organism evidence="2 3">
    <name type="scientific">Nocardioides agariphilus</name>
    <dbReference type="NCBI Taxonomy" id="433664"/>
    <lineage>
        <taxon>Bacteria</taxon>
        <taxon>Bacillati</taxon>
        <taxon>Actinomycetota</taxon>
        <taxon>Actinomycetes</taxon>
        <taxon>Propionibacteriales</taxon>
        <taxon>Nocardioidaceae</taxon>
        <taxon>Nocardioides</taxon>
    </lineage>
</organism>
<evidence type="ECO:0000313" key="3">
    <source>
        <dbReference type="Proteomes" id="UP000660668"/>
    </source>
</evidence>
<feature type="region of interest" description="Disordered" evidence="1">
    <location>
        <begin position="21"/>
        <end position="60"/>
    </location>
</feature>
<feature type="compositionally biased region" description="Low complexity" evidence="1">
    <location>
        <begin position="29"/>
        <end position="53"/>
    </location>
</feature>
<dbReference type="EMBL" id="JADKPO010000019">
    <property type="protein sequence ID" value="MBF4768941.1"/>
    <property type="molecule type" value="Genomic_DNA"/>
</dbReference>